<sequence length="784" mass="88439">MAQSENANLQVEIRTLRLNYDVIKEDNVELQKQCNQWETSNSLLRKSYEEMQRQHHSLLKDHEQLQNLHEMLNVDFEKLSSETALLKAELRSTRHECSSRFQKLRNEEHSASDMAKRWEQGQNDKARDMKMFAVLQNEHSSLRKAHDNMKLLYEMTTRELEKLRAEYRALKSDFNLANLKVTQVRGELSDCQDCVRQRELELTKFEHRCEMLVQVNRTLEDEGKTLLKQIDTLIAQNQDLLNQSLADKDQYHAEERQLQERLNDMKRHKEKLEEKIMEHYKAMDSPTKKKDKSTLVKRVKAFIPRTSSSKSRSKSHDSSSPEDSALSAEEVNGFRDDSSHGKYATLPLSSVSRNKVLPLLKVSSTNDLSNETRRSAVGDHTHLPIPLLGLSSDGLPPIMLSCAPSHSGRRSRSIFNLFSMLSGRKSRNALEEPRDNGSFGFLIRRSLSHLSLKKTRPNVPGSIVEMPLFRAAGSAMPTTSEADTLTADTFSHYVVSQSYRKVRSSSVQDDSHHVRSRSIASRVVNSMTSSVNGINMVDHISLAGSERAVDVPNDPYLPDRQCSAQGGRSPPPYMPRNRSLARSCMYTKADAIKLRRNLAACSSFSNRLPPYPVFPTNLERFRPDLAENELHHGEELDTCSSMDYESKTSNHSPVTFKPQQASTPKSDESFTSSSVVLHPGNNSLVSSSATSSRSSAATAAAATRVASQEADPEVGAKADTASAVSLRPSSFARRRSSVPSYYENLHSVDTQPIADFSPEDTLTEVLRECEHNKENTIWYEYGCV</sequence>
<gene>
    <name evidence="3" type="ORF">SBAD_LOCUS10293</name>
</gene>
<organism evidence="5">
    <name type="scientific">Soboliphyme baturini</name>
    <dbReference type="NCBI Taxonomy" id="241478"/>
    <lineage>
        <taxon>Eukaryota</taxon>
        <taxon>Metazoa</taxon>
        <taxon>Ecdysozoa</taxon>
        <taxon>Nematoda</taxon>
        <taxon>Enoplea</taxon>
        <taxon>Dorylaimia</taxon>
        <taxon>Dioctophymatida</taxon>
        <taxon>Dioctophymatoidea</taxon>
        <taxon>Soboliphymatidae</taxon>
        <taxon>Soboliphyme</taxon>
    </lineage>
</organism>
<dbReference type="PANTHER" id="PTHR18947:SF28">
    <property type="entry name" value="GIRDIN, ISOFORM A"/>
    <property type="match status" value="1"/>
</dbReference>
<dbReference type="GO" id="GO:0008017">
    <property type="term" value="F:microtubule binding"/>
    <property type="evidence" value="ECO:0007669"/>
    <property type="project" value="TreeGrafter"/>
</dbReference>
<keyword evidence="4" id="KW-1185">Reference proteome</keyword>
<dbReference type="WBParaSite" id="SBAD_0001065701-mRNA-1">
    <property type="protein sequence ID" value="SBAD_0001065701-mRNA-1"/>
    <property type="gene ID" value="SBAD_0001065701"/>
</dbReference>
<feature type="region of interest" description="Disordered" evidence="2">
    <location>
        <begin position="555"/>
        <end position="576"/>
    </location>
</feature>
<feature type="compositionally biased region" description="Polar residues" evidence="2">
    <location>
        <begin position="638"/>
        <end position="675"/>
    </location>
</feature>
<evidence type="ECO:0000313" key="5">
    <source>
        <dbReference type="WBParaSite" id="SBAD_0001065701-mRNA-1"/>
    </source>
</evidence>
<dbReference type="GO" id="GO:0051959">
    <property type="term" value="F:dynein light intermediate chain binding"/>
    <property type="evidence" value="ECO:0007669"/>
    <property type="project" value="TreeGrafter"/>
</dbReference>
<proteinExistence type="predicted"/>
<keyword evidence="1" id="KW-0175">Coiled coil</keyword>
<dbReference type="GO" id="GO:0030705">
    <property type="term" value="P:cytoskeleton-dependent intracellular transport"/>
    <property type="evidence" value="ECO:0007669"/>
    <property type="project" value="TreeGrafter"/>
</dbReference>
<evidence type="ECO:0000256" key="1">
    <source>
        <dbReference type="SAM" id="Coils"/>
    </source>
</evidence>
<name>A0A183J345_9BILA</name>
<feature type="coiled-coil region" evidence="1">
    <location>
        <begin position="6"/>
        <end position="82"/>
    </location>
</feature>
<feature type="region of interest" description="Disordered" evidence="2">
    <location>
        <begin position="301"/>
        <end position="345"/>
    </location>
</feature>
<dbReference type="GO" id="GO:0005813">
    <property type="term" value="C:centrosome"/>
    <property type="evidence" value="ECO:0007669"/>
    <property type="project" value="TreeGrafter"/>
</dbReference>
<dbReference type="Proteomes" id="UP000270296">
    <property type="component" value="Unassembled WGS sequence"/>
</dbReference>
<evidence type="ECO:0000313" key="4">
    <source>
        <dbReference type="Proteomes" id="UP000270296"/>
    </source>
</evidence>
<reference evidence="5" key="1">
    <citation type="submission" date="2016-06" db="UniProtKB">
        <authorList>
            <consortium name="WormBaseParasite"/>
        </authorList>
    </citation>
    <scope>IDENTIFICATION</scope>
</reference>
<dbReference type="PANTHER" id="PTHR18947">
    <property type="entry name" value="HOOK PROTEINS"/>
    <property type="match status" value="1"/>
</dbReference>
<evidence type="ECO:0000313" key="3">
    <source>
        <dbReference type="EMBL" id="VDP30606.1"/>
    </source>
</evidence>
<dbReference type="GO" id="GO:0005737">
    <property type="term" value="C:cytoplasm"/>
    <property type="evidence" value="ECO:0007669"/>
    <property type="project" value="TreeGrafter"/>
</dbReference>
<reference evidence="3 4" key="2">
    <citation type="submission" date="2018-11" db="EMBL/GenBank/DDBJ databases">
        <authorList>
            <consortium name="Pathogen Informatics"/>
        </authorList>
    </citation>
    <scope>NUCLEOTIDE SEQUENCE [LARGE SCALE GENOMIC DNA]</scope>
</reference>
<dbReference type="OrthoDB" id="10254988at2759"/>
<feature type="region of interest" description="Disordered" evidence="2">
    <location>
        <begin position="636"/>
        <end position="675"/>
    </location>
</feature>
<accession>A0A183J345</accession>
<protein>
    <submittedName>
        <fullName evidence="5">DUF4515 domain-containing protein</fullName>
    </submittedName>
</protein>
<dbReference type="GO" id="GO:0031122">
    <property type="term" value="P:cytoplasmic microtubule organization"/>
    <property type="evidence" value="ECO:0007669"/>
    <property type="project" value="TreeGrafter"/>
</dbReference>
<dbReference type="AlphaFoldDB" id="A0A183J345"/>
<dbReference type="EMBL" id="UZAM01013878">
    <property type="protein sequence ID" value="VDP30606.1"/>
    <property type="molecule type" value="Genomic_DNA"/>
</dbReference>
<feature type="coiled-coil region" evidence="1">
    <location>
        <begin position="241"/>
        <end position="282"/>
    </location>
</feature>
<evidence type="ECO:0000256" key="2">
    <source>
        <dbReference type="SAM" id="MobiDB-lite"/>
    </source>
</evidence>
<feature type="coiled-coil region" evidence="1">
    <location>
        <begin position="146"/>
        <end position="180"/>
    </location>
</feature>